<accession>A0ABV8CE93</accession>
<reference evidence="2" key="1">
    <citation type="journal article" date="2019" name="Int. J. Syst. Evol. Microbiol.">
        <title>The Global Catalogue of Microorganisms (GCM) 10K type strain sequencing project: providing services to taxonomists for standard genome sequencing and annotation.</title>
        <authorList>
            <consortium name="The Broad Institute Genomics Platform"/>
            <consortium name="The Broad Institute Genome Sequencing Center for Infectious Disease"/>
            <person name="Wu L."/>
            <person name="Ma J."/>
        </authorList>
    </citation>
    <scope>NUCLEOTIDE SEQUENCE [LARGE SCALE GENOMIC DNA]</scope>
    <source>
        <strain evidence="2">CCUG 59858</strain>
    </source>
</reference>
<sequence length="42" mass="4998">MRTFLIKLWRALNYKTFAIFSYLTRIIAHPLTISGQLKNEVE</sequence>
<protein>
    <submittedName>
        <fullName evidence="1">Uncharacterized protein</fullName>
    </submittedName>
</protein>
<gene>
    <name evidence="1" type="ORF">ACFORL_05200</name>
</gene>
<evidence type="ECO:0000313" key="1">
    <source>
        <dbReference type="EMBL" id="MFC3908471.1"/>
    </source>
</evidence>
<dbReference type="RefSeq" id="WP_382341784.1">
    <property type="nucleotide sequence ID" value="NZ_JBHSAB010000005.1"/>
</dbReference>
<organism evidence="1 2">
    <name type="scientific">Legionella dresdenensis</name>
    <dbReference type="NCBI Taxonomy" id="450200"/>
    <lineage>
        <taxon>Bacteria</taxon>
        <taxon>Pseudomonadati</taxon>
        <taxon>Pseudomonadota</taxon>
        <taxon>Gammaproteobacteria</taxon>
        <taxon>Legionellales</taxon>
        <taxon>Legionellaceae</taxon>
        <taxon>Legionella</taxon>
    </lineage>
</organism>
<proteinExistence type="predicted"/>
<name>A0ABV8CE93_9GAMM</name>
<comment type="caution">
    <text evidence="1">The sequence shown here is derived from an EMBL/GenBank/DDBJ whole genome shotgun (WGS) entry which is preliminary data.</text>
</comment>
<evidence type="ECO:0000313" key="2">
    <source>
        <dbReference type="Proteomes" id="UP001595758"/>
    </source>
</evidence>
<dbReference type="EMBL" id="JBHSAB010000005">
    <property type="protein sequence ID" value="MFC3908471.1"/>
    <property type="molecule type" value="Genomic_DNA"/>
</dbReference>
<keyword evidence="2" id="KW-1185">Reference proteome</keyword>
<dbReference type="Proteomes" id="UP001595758">
    <property type="component" value="Unassembled WGS sequence"/>
</dbReference>